<dbReference type="EMBL" id="FTOU01000011">
    <property type="protein sequence ID" value="SIS98978.1"/>
    <property type="molecule type" value="Genomic_DNA"/>
</dbReference>
<organism evidence="2 4">
    <name type="scientific">Paracoccus saliphilus</name>
    <dbReference type="NCBI Taxonomy" id="405559"/>
    <lineage>
        <taxon>Bacteria</taxon>
        <taxon>Pseudomonadati</taxon>
        <taxon>Pseudomonadota</taxon>
        <taxon>Alphaproteobacteria</taxon>
        <taxon>Rhodobacterales</taxon>
        <taxon>Paracoccaceae</taxon>
        <taxon>Paracoccus</taxon>
    </lineage>
</organism>
<dbReference type="Proteomes" id="UP000186216">
    <property type="component" value="Unassembled WGS sequence"/>
</dbReference>
<evidence type="ECO:0000256" key="1">
    <source>
        <dbReference type="SAM" id="MobiDB-lite"/>
    </source>
</evidence>
<dbReference type="RefSeq" id="WP_076527032.1">
    <property type="nucleotide sequence ID" value="NZ_CP067140.1"/>
</dbReference>
<evidence type="ECO:0000313" key="3">
    <source>
        <dbReference type="EMBL" id="WCR01589.1"/>
    </source>
</evidence>
<keyword evidence="5" id="KW-1185">Reference proteome</keyword>
<dbReference type="Proteomes" id="UP001215549">
    <property type="component" value="Chromosome"/>
</dbReference>
<name>A0AA46A6J5_9RHOB</name>
<evidence type="ECO:0000313" key="2">
    <source>
        <dbReference type="EMBL" id="SIS98978.1"/>
    </source>
</evidence>
<sequence>MQKNTIPFAEIRFPDPDRSRPELEARFTKHFRAMSAERADFDKPMNADGTVNEELWQELLWNIHIPRPALRRIDRRSACLAAREEERSGLGHLKSEDRKRLEALRADQVKSPAICILGECFRSIAGLGILDCTLHMRLKARVMLKAAKITVLR</sequence>
<evidence type="ECO:0000313" key="5">
    <source>
        <dbReference type="Proteomes" id="UP001215549"/>
    </source>
</evidence>
<proteinExistence type="predicted"/>
<dbReference type="EMBL" id="CP067140">
    <property type="protein sequence ID" value="WCR01589.1"/>
    <property type="molecule type" value="Genomic_DNA"/>
</dbReference>
<reference evidence="3 5" key="2">
    <citation type="submission" date="2021-01" db="EMBL/GenBank/DDBJ databases">
        <title>Biogeographic distribution of Paracoccus.</title>
        <authorList>
            <person name="Hollensteiner J."/>
            <person name="Leineberger J."/>
            <person name="Brinkhoff T."/>
            <person name="Daniel R."/>
        </authorList>
    </citation>
    <scope>NUCLEOTIDE SEQUENCE [LARGE SCALE GENOMIC DNA]</scope>
    <source>
        <strain evidence="3 5">DSM 18447</strain>
    </source>
</reference>
<evidence type="ECO:0000313" key="4">
    <source>
        <dbReference type="Proteomes" id="UP000186216"/>
    </source>
</evidence>
<reference evidence="2 4" key="1">
    <citation type="submission" date="2017-01" db="EMBL/GenBank/DDBJ databases">
        <authorList>
            <person name="Varghese N."/>
            <person name="Submissions S."/>
        </authorList>
    </citation>
    <scope>NUCLEOTIDE SEQUENCE [LARGE SCALE GENOMIC DNA]</scope>
    <source>
        <strain evidence="2 4">DSM 18447</strain>
    </source>
</reference>
<protein>
    <submittedName>
        <fullName evidence="2">Uncharacterized protein</fullName>
    </submittedName>
</protein>
<feature type="region of interest" description="Disordered" evidence="1">
    <location>
        <begin position="1"/>
        <end position="20"/>
    </location>
</feature>
<dbReference type="AlphaFoldDB" id="A0AA46A6J5"/>
<gene>
    <name evidence="3" type="ORF">JHX88_11640</name>
    <name evidence="2" type="ORF">SAMN05421772_11188</name>
</gene>
<accession>A0AA46A6J5</accession>